<evidence type="ECO:0000313" key="1">
    <source>
        <dbReference type="Proteomes" id="UP000095287"/>
    </source>
</evidence>
<keyword evidence="1" id="KW-1185">Reference proteome</keyword>
<name>A0A1I7Y7C4_9BILA</name>
<proteinExistence type="predicted"/>
<protein>
    <submittedName>
        <fullName evidence="2">Uncharacterized protein</fullName>
    </submittedName>
</protein>
<dbReference type="AlphaFoldDB" id="A0A1I7Y7C4"/>
<accession>A0A1I7Y7C4</accession>
<evidence type="ECO:0000313" key="2">
    <source>
        <dbReference type="WBParaSite" id="L893_g13486.t1"/>
    </source>
</evidence>
<dbReference type="Proteomes" id="UP000095287">
    <property type="component" value="Unplaced"/>
</dbReference>
<dbReference type="WBParaSite" id="L893_g13486.t1">
    <property type="protein sequence ID" value="L893_g13486.t1"/>
    <property type="gene ID" value="L893_g13486"/>
</dbReference>
<organism evidence="1 2">
    <name type="scientific">Steinernema glaseri</name>
    <dbReference type="NCBI Taxonomy" id="37863"/>
    <lineage>
        <taxon>Eukaryota</taxon>
        <taxon>Metazoa</taxon>
        <taxon>Ecdysozoa</taxon>
        <taxon>Nematoda</taxon>
        <taxon>Chromadorea</taxon>
        <taxon>Rhabditida</taxon>
        <taxon>Tylenchina</taxon>
        <taxon>Panagrolaimomorpha</taxon>
        <taxon>Strongyloidoidea</taxon>
        <taxon>Steinernematidae</taxon>
        <taxon>Steinernema</taxon>
    </lineage>
</organism>
<sequence length="107" mass="12048">MYASKSSEICRNPNSHVLLRFVSDLRFACPSRSLESSWERLLGSEELGVHLRRLGAPAGIRRAWIPSTTWTSLSPPTLRGLFLILVLYSAISVTDPRVVYFDFASCF</sequence>
<reference evidence="2" key="1">
    <citation type="submission" date="2016-11" db="UniProtKB">
        <authorList>
            <consortium name="WormBaseParasite"/>
        </authorList>
    </citation>
    <scope>IDENTIFICATION</scope>
</reference>